<comment type="caution">
    <text evidence="3">The sequence shown here is derived from an EMBL/GenBank/DDBJ whole genome shotgun (WGS) entry which is preliminary data.</text>
</comment>
<feature type="compositionally biased region" description="Polar residues" evidence="1">
    <location>
        <begin position="272"/>
        <end position="289"/>
    </location>
</feature>
<accession>A0A6B3NED2</accession>
<protein>
    <submittedName>
        <fullName evidence="3">Uncharacterized protein</fullName>
    </submittedName>
</protein>
<organism evidence="3">
    <name type="scientific">Symploca sp. SIO1C4</name>
    <dbReference type="NCBI Taxonomy" id="2607765"/>
    <lineage>
        <taxon>Bacteria</taxon>
        <taxon>Bacillati</taxon>
        <taxon>Cyanobacteriota</taxon>
        <taxon>Cyanophyceae</taxon>
        <taxon>Coleofasciculales</taxon>
        <taxon>Coleofasciculaceae</taxon>
        <taxon>Symploca</taxon>
    </lineage>
</organism>
<reference evidence="3" key="1">
    <citation type="submission" date="2019-11" db="EMBL/GenBank/DDBJ databases">
        <title>Genomic insights into an expanded diversity of filamentous marine cyanobacteria reveals the extraordinary biosynthetic potential of Moorea and Okeania.</title>
        <authorList>
            <person name="Ferreira Leao T."/>
            <person name="Wang M."/>
            <person name="Moss N."/>
            <person name="Da Silva R."/>
            <person name="Sanders J."/>
            <person name="Nurk S."/>
            <person name="Gurevich A."/>
            <person name="Humphrey G."/>
            <person name="Reher R."/>
            <person name="Zhu Q."/>
            <person name="Belda-Ferre P."/>
            <person name="Glukhov E."/>
            <person name="Rex R."/>
            <person name="Dorrestein P.C."/>
            <person name="Knight R."/>
            <person name="Pevzner P."/>
            <person name="Gerwick W.H."/>
            <person name="Gerwick L."/>
        </authorList>
    </citation>
    <scope>NUCLEOTIDE SEQUENCE</scope>
    <source>
        <strain evidence="3">SIO1C4</strain>
    </source>
</reference>
<feature type="compositionally biased region" description="Basic and acidic residues" evidence="1">
    <location>
        <begin position="292"/>
        <end position="302"/>
    </location>
</feature>
<dbReference type="InterPro" id="IPR025478">
    <property type="entry name" value="COP23"/>
</dbReference>
<feature type="region of interest" description="Disordered" evidence="1">
    <location>
        <begin position="272"/>
        <end position="302"/>
    </location>
</feature>
<keyword evidence="2" id="KW-0732">Signal</keyword>
<evidence type="ECO:0000256" key="1">
    <source>
        <dbReference type="SAM" id="MobiDB-lite"/>
    </source>
</evidence>
<dbReference type="AlphaFoldDB" id="A0A6B3NED2"/>
<gene>
    <name evidence="3" type="ORF">F6J89_20675</name>
</gene>
<proteinExistence type="predicted"/>
<dbReference type="EMBL" id="JAAHFQ010000461">
    <property type="protein sequence ID" value="NER29963.1"/>
    <property type="molecule type" value="Genomic_DNA"/>
</dbReference>
<name>A0A6B3NED2_9CYAN</name>
<evidence type="ECO:0000256" key="2">
    <source>
        <dbReference type="SAM" id="SignalP"/>
    </source>
</evidence>
<sequence length="302" mass="32695">MLKKPLSSIITASALAIPMIALSGSATLAQRSYQIRNTTGHNIINLYVSSSSSQDWGLDSLETNSSLRNGESVNIKLSSDCLYDIKVELEDGREIEKRQVDTCASSFLTLAPESISDLPASTTVAATGSSGTGGFFCDTSSGIPETRYQNSSGSSEVWIRWSSNFFSTSGYDPLSRCQAVSGRLENYRRNGKLNYMGVGQMNGQNIICTAIKPGNCLGLVYTLKPQQSPLETLQQFMQHRVGVVGTAPLYESEDGEEETPFVDVRPFLEGNTNTAPALVSPNQNNTAPSPEQLRDGGELRRL</sequence>
<dbReference type="Pfam" id="PF14218">
    <property type="entry name" value="COP23"/>
    <property type="match status" value="1"/>
</dbReference>
<evidence type="ECO:0000313" key="3">
    <source>
        <dbReference type="EMBL" id="NER29963.1"/>
    </source>
</evidence>
<feature type="signal peptide" evidence="2">
    <location>
        <begin position="1"/>
        <end position="23"/>
    </location>
</feature>
<feature type="chain" id="PRO_5025403390" evidence="2">
    <location>
        <begin position="24"/>
        <end position="302"/>
    </location>
</feature>